<feature type="coiled-coil region" evidence="1">
    <location>
        <begin position="524"/>
        <end position="551"/>
    </location>
</feature>
<name>D8QG73_SCHCM</name>
<accession>D8QG73</accession>
<reference evidence="2 3" key="1">
    <citation type="journal article" date="2010" name="Nat. Biotechnol.">
        <title>Genome sequence of the model mushroom Schizophyllum commune.</title>
        <authorList>
            <person name="Ohm R.A."/>
            <person name="de Jong J.F."/>
            <person name="Lugones L.G."/>
            <person name="Aerts A."/>
            <person name="Kothe E."/>
            <person name="Stajich J.E."/>
            <person name="de Vries R.P."/>
            <person name="Record E."/>
            <person name="Levasseur A."/>
            <person name="Baker S.E."/>
            <person name="Bartholomew K.A."/>
            <person name="Coutinho P.M."/>
            <person name="Erdmann S."/>
            <person name="Fowler T.J."/>
            <person name="Gathman A.C."/>
            <person name="Lombard V."/>
            <person name="Henrissat B."/>
            <person name="Knabe N."/>
            <person name="Kuees U."/>
            <person name="Lilly W.W."/>
            <person name="Lindquist E."/>
            <person name="Lucas S."/>
            <person name="Magnuson J.K."/>
            <person name="Piumi F."/>
            <person name="Raudaskoski M."/>
            <person name="Salamov A."/>
            <person name="Schmutz J."/>
            <person name="Schwarze F.W.M.R."/>
            <person name="vanKuyk P.A."/>
            <person name="Horton J.S."/>
            <person name="Grigoriev I.V."/>
            <person name="Woesten H.A.B."/>
        </authorList>
    </citation>
    <scope>NUCLEOTIDE SEQUENCE [LARGE SCALE GENOMIC DNA]</scope>
    <source>
        <strain evidence="3">H4-8 / FGSC 9210</strain>
    </source>
</reference>
<dbReference type="GeneID" id="9596863"/>
<keyword evidence="1" id="KW-0175">Coiled coil</keyword>
<evidence type="ECO:0000313" key="3">
    <source>
        <dbReference type="Proteomes" id="UP000007431"/>
    </source>
</evidence>
<dbReference type="AlphaFoldDB" id="D8QG73"/>
<evidence type="ECO:0000256" key="1">
    <source>
        <dbReference type="SAM" id="Coils"/>
    </source>
</evidence>
<dbReference type="PANTHER" id="PTHR34714:SF2">
    <property type="entry name" value="EGF-LIKE DOMAIN-CONTAINING PROTEIN"/>
    <property type="match status" value="1"/>
</dbReference>
<dbReference type="EMBL" id="GL377311">
    <property type="protein sequence ID" value="EFI93243.1"/>
    <property type="molecule type" value="Genomic_DNA"/>
</dbReference>
<dbReference type="eggNOG" id="ENOG502SIS9">
    <property type="taxonomic scope" value="Eukaryota"/>
</dbReference>
<keyword evidence="3" id="KW-1185">Reference proteome</keyword>
<proteinExistence type="predicted"/>
<evidence type="ECO:0000313" key="2">
    <source>
        <dbReference type="EMBL" id="EFI93243.1"/>
    </source>
</evidence>
<dbReference type="InParanoid" id="D8QG73"/>
<dbReference type="KEGG" id="scm:SCHCO_02589661"/>
<dbReference type="HOGENOM" id="CLU_017935_0_0_1"/>
<dbReference type="VEuPathDB" id="FungiDB:SCHCODRAFT_02589661"/>
<protein>
    <submittedName>
        <fullName evidence="2">Uncharacterized protein</fullName>
    </submittedName>
</protein>
<dbReference type="OMA" id="PENYAYP"/>
<dbReference type="PANTHER" id="PTHR34714">
    <property type="entry name" value="EGF-LIKE DOMAIN-CONTAINING PROTEIN"/>
    <property type="match status" value="1"/>
</dbReference>
<dbReference type="RefSeq" id="XP_003028146.1">
    <property type="nucleotide sequence ID" value="XM_003028100.1"/>
</dbReference>
<sequence>MSDFIPSSPQGWSAWARSAVVTKIPATKSFEQTSVNTFVHDVFVDLAPVNLTRSDFTSVYTDILALSSKAIMQLLLPKLALVRLYARVITSDQPTILELCPSSRDSAAQVVLWATYLDRPLSVALKGQQPQLLNLGPNSDHVGVSIVVKNGVISLTYLPKYVTPDLDANGHLAKLLATQLRIASTLFWTQPAVASAIAWHVVRATAQSHDSAALNIQASALQQQIGASQLAGPGLTYAPVLKLEYYKNTIAPVLDAGAAFQQQYDRFTDKAATLDDQLQAWDIMIKQAEGALVMLQQLADDAKAKWDASRQILRAAQNDMRSHQLTLEDRAAEFRAGIEVWKVHQIVEAVVHILKAVVTFAIAIGAMCVGDPGPAAGAPTEAAEAVKEVAAAAEAASEVTKIISKKTLESLEKLIEMLSSLLETTILNVNSIISATSGGGTLSPFPASEKGNEDLEELAGVAAWDKWTLDIEDQMQFAVSEDIGGASAYLLELKKHAIDGKLVTQASAQTIKAGQEFVQVQLSLKLAQADLARLQELRKSFQGEKDQFESARLYFYDRLDSMRTSVLIELRNLVWAFKFYTLTDSKVVLDPLKAMEDYKGDLALLIQEVEKWEEGFASDKSPIHFIREVNDPCFNGIGSGIIASLKEEYKATFALAPSPSTVPSATYNAGPFTDGSCFRVFGLRAFLVGVVPKPEALSQDGTALVWMTIRTSGAYQDIRGDDMVLGFTSMPQERQFKYRVDENGQAIPEPDGIEVDSIIPMGNHMDPPPFTQWSITLNQPDLLELEGLTGLKLEWMGEAYL</sequence>
<gene>
    <name evidence="2" type="ORF">SCHCODRAFT_83301</name>
</gene>
<dbReference type="OrthoDB" id="3509531at2759"/>
<dbReference type="Proteomes" id="UP000007431">
    <property type="component" value="Unassembled WGS sequence"/>
</dbReference>
<organism evidence="3">
    <name type="scientific">Schizophyllum commune (strain H4-8 / FGSC 9210)</name>
    <name type="common">Split gill fungus</name>
    <dbReference type="NCBI Taxonomy" id="578458"/>
    <lineage>
        <taxon>Eukaryota</taxon>
        <taxon>Fungi</taxon>
        <taxon>Dikarya</taxon>
        <taxon>Basidiomycota</taxon>
        <taxon>Agaricomycotina</taxon>
        <taxon>Agaricomycetes</taxon>
        <taxon>Agaricomycetidae</taxon>
        <taxon>Agaricales</taxon>
        <taxon>Schizophyllaceae</taxon>
        <taxon>Schizophyllum</taxon>
    </lineage>
</organism>